<organism evidence="1">
    <name type="scientific">Oryza meridionalis</name>
    <dbReference type="NCBI Taxonomy" id="40149"/>
    <lineage>
        <taxon>Eukaryota</taxon>
        <taxon>Viridiplantae</taxon>
        <taxon>Streptophyta</taxon>
        <taxon>Embryophyta</taxon>
        <taxon>Tracheophyta</taxon>
        <taxon>Spermatophyta</taxon>
        <taxon>Magnoliopsida</taxon>
        <taxon>Liliopsida</taxon>
        <taxon>Poales</taxon>
        <taxon>Poaceae</taxon>
        <taxon>BOP clade</taxon>
        <taxon>Oryzoideae</taxon>
        <taxon>Oryzeae</taxon>
        <taxon>Oryzinae</taxon>
        <taxon>Oryza</taxon>
    </lineage>
</organism>
<protein>
    <submittedName>
        <fullName evidence="1">Uncharacterized protein</fullName>
    </submittedName>
</protein>
<dbReference type="EnsemblPlants" id="OMERI05G18180.1">
    <property type="protein sequence ID" value="OMERI05G18180.1"/>
    <property type="gene ID" value="OMERI05G18180"/>
</dbReference>
<name>A0A0E0DT21_9ORYZ</name>
<dbReference type="HOGENOM" id="CLU_1067032_0_0_1"/>
<reference evidence="1" key="1">
    <citation type="submission" date="2015-04" db="UniProtKB">
        <authorList>
            <consortium name="EnsemblPlants"/>
        </authorList>
    </citation>
    <scope>IDENTIFICATION</scope>
</reference>
<reference evidence="1" key="2">
    <citation type="submission" date="2018-05" db="EMBL/GenBank/DDBJ databases">
        <title>OmerRS3 (Oryza meridionalis Reference Sequence Version 3).</title>
        <authorList>
            <person name="Zhang J."/>
            <person name="Kudrna D."/>
            <person name="Lee S."/>
            <person name="Talag J."/>
            <person name="Welchert J."/>
            <person name="Wing R.A."/>
        </authorList>
    </citation>
    <scope>NUCLEOTIDE SEQUENCE [LARGE SCALE GENOMIC DNA]</scope>
    <source>
        <strain evidence="1">cv. OR44</strain>
    </source>
</reference>
<dbReference type="Gramene" id="OMERI05G18180.1">
    <property type="protein sequence ID" value="OMERI05G18180.1"/>
    <property type="gene ID" value="OMERI05G18180"/>
</dbReference>
<dbReference type="Proteomes" id="UP000008021">
    <property type="component" value="Chromosome 5"/>
</dbReference>
<sequence length="261" mass="26791">MAAAGPSLLAPSRPGVGVATMAAGRRGRGGGTVRSWRRRGGGALCGVGGAAEGLRAALAMASPAPIAPPDLAGVTTAAWRWGSVQPAIGSVDAGAFGRWQVACSSRAVLSAMTASGRRRLVRSAGGARPDADCRVVLAGGSRPAAAFAGDGDGASILLFLQIELSPSSVVVLLVLSGAGFLGVRWSLVELQGGVGAACLASSATMTLNERPGNAARVWKWSILTEPRVYAPLEDVWWFWRPRLHYVVEAACLLVFAGFPFN</sequence>
<evidence type="ECO:0000313" key="1">
    <source>
        <dbReference type="EnsemblPlants" id="OMERI05G18180.1"/>
    </source>
</evidence>
<proteinExistence type="predicted"/>
<dbReference type="AlphaFoldDB" id="A0A0E0DT21"/>
<accession>A0A0E0DT21</accession>
<keyword evidence="2" id="KW-1185">Reference proteome</keyword>
<evidence type="ECO:0000313" key="2">
    <source>
        <dbReference type="Proteomes" id="UP000008021"/>
    </source>
</evidence>